<gene>
    <name evidence="8" type="ORF">P8627_02650</name>
</gene>
<keyword evidence="9" id="KW-1185">Reference proteome</keyword>
<dbReference type="RefSeq" id="WP_279965964.1">
    <property type="nucleotide sequence ID" value="NZ_CP122537.1"/>
</dbReference>
<dbReference type="GO" id="GO:0033743">
    <property type="term" value="F:peptide-methionine (R)-S-oxide reductase activity"/>
    <property type="evidence" value="ECO:0007669"/>
    <property type="project" value="UniProtKB-EC"/>
</dbReference>
<dbReference type="EC" id="1.8.4.12" evidence="2"/>
<organism evidence="8 9">
    <name type="scientific">Jannaschia ovalis</name>
    <dbReference type="NCBI Taxonomy" id="3038773"/>
    <lineage>
        <taxon>Bacteria</taxon>
        <taxon>Pseudomonadati</taxon>
        <taxon>Pseudomonadota</taxon>
        <taxon>Alphaproteobacteria</taxon>
        <taxon>Rhodobacterales</taxon>
        <taxon>Roseobacteraceae</taxon>
        <taxon>Jannaschia</taxon>
    </lineage>
</organism>
<proteinExistence type="predicted"/>
<dbReference type="PROSITE" id="PS51790">
    <property type="entry name" value="MSRB"/>
    <property type="match status" value="1"/>
</dbReference>
<dbReference type="InterPro" id="IPR011057">
    <property type="entry name" value="Mss4-like_sf"/>
</dbReference>
<comment type="catalytic activity">
    <reaction evidence="6">
        <text>L-methionyl-[protein] + [thioredoxin]-disulfide + H2O = L-methionyl-(R)-S-oxide-[protein] + [thioredoxin]-dithiol</text>
        <dbReference type="Rhea" id="RHEA:24164"/>
        <dbReference type="Rhea" id="RHEA-COMP:10698"/>
        <dbReference type="Rhea" id="RHEA-COMP:10700"/>
        <dbReference type="Rhea" id="RHEA-COMP:12313"/>
        <dbReference type="Rhea" id="RHEA-COMP:12314"/>
        <dbReference type="ChEBI" id="CHEBI:15377"/>
        <dbReference type="ChEBI" id="CHEBI:16044"/>
        <dbReference type="ChEBI" id="CHEBI:29950"/>
        <dbReference type="ChEBI" id="CHEBI:45764"/>
        <dbReference type="ChEBI" id="CHEBI:50058"/>
        <dbReference type="EC" id="1.8.4.12"/>
    </reaction>
</comment>
<keyword evidence="4" id="KW-0862">Zinc</keyword>
<feature type="domain" description="MsrB" evidence="7">
    <location>
        <begin position="33"/>
        <end position="160"/>
    </location>
</feature>
<keyword evidence="3" id="KW-0479">Metal-binding</keyword>
<name>A0ABY8LCX7_9RHOB</name>
<dbReference type="PANTHER" id="PTHR46081">
    <property type="entry name" value="PEPTIDE METHIONINE SULFOXIDE REDUCTASE 2"/>
    <property type="match status" value="1"/>
</dbReference>
<dbReference type="Gene3D" id="2.170.150.20">
    <property type="entry name" value="Peptide methionine sulfoxide reductase"/>
    <property type="match status" value="1"/>
</dbReference>
<reference evidence="8 9" key="1">
    <citation type="submission" date="2023-04" db="EMBL/GenBank/DDBJ databases">
        <title>Jannaschia ovalis sp. nov., a marine bacterium isolated from sea tidal flat.</title>
        <authorList>
            <person name="Kwon D.Y."/>
            <person name="Kim J.-J."/>
        </authorList>
    </citation>
    <scope>NUCLEOTIDE SEQUENCE [LARGE SCALE GENOMIC DNA]</scope>
    <source>
        <strain evidence="8 9">GRR-S6-38</strain>
    </source>
</reference>
<dbReference type="InterPro" id="IPR002579">
    <property type="entry name" value="Met_Sox_Rdtase_MsrB_dom"/>
</dbReference>
<evidence type="ECO:0000256" key="3">
    <source>
        <dbReference type="ARBA" id="ARBA00022723"/>
    </source>
</evidence>
<evidence type="ECO:0000256" key="1">
    <source>
        <dbReference type="ARBA" id="ARBA00001947"/>
    </source>
</evidence>
<dbReference type="SUPFAM" id="SSF51316">
    <property type="entry name" value="Mss4-like"/>
    <property type="match status" value="1"/>
</dbReference>
<evidence type="ECO:0000256" key="5">
    <source>
        <dbReference type="ARBA" id="ARBA00023002"/>
    </source>
</evidence>
<protein>
    <recommendedName>
        <fullName evidence="2">peptide-methionine (R)-S-oxide reductase</fullName>
        <ecNumber evidence="2">1.8.4.12</ecNumber>
    </recommendedName>
</protein>
<dbReference type="Pfam" id="PF01641">
    <property type="entry name" value="SelR"/>
    <property type="match status" value="1"/>
</dbReference>
<evidence type="ECO:0000259" key="7">
    <source>
        <dbReference type="PROSITE" id="PS51790"/>
    </source>
</evidence>
<evidence type="ECO:0000256" key="2">
    <source>
        <dbReference type="ARBA" id="ARBA00012499"/>
    </source>
</evidence>
<dbReference type="EMBL" id="CP122537">
    <property type="protein sequence ID" value="WGH79181.1"/>
    <property type="molecule type" value="Genomic_DNA"/>
</dbReference>
<evidence type="ECO:0000313" key="8">
    <source>
        <dbReference type="EMBL" id="WGH79181.1"/>
    </source>
</evidence>
<comment type="cofactor">
    <cofactor evidence="1">
        <name>Zn(2+)</name>
        <dbReference type="ChEBI" id="CHEBI:29105"/>
    </cofactor>
</comment>
<dbReference type="Proteomes" id="UP001243420">
    <property type="component" value="Chromosome"/>
</dbReference>
<dbReference type="InterPro" id="IPR028427">
    <property type="entry name" value="Met_Sox_Rdtase_MsrB"/>
</dbReference>
<accession>A0ABY8LCX7</accession>
<keyword evidence="5 8" id="KW-0560">Oxidoreductase</keyword>
<dbReference type="PANTHER" id="PTHR46081:SF8">
    <property type="entry name" value="PEPTIDE METHIONINE SULFOXIDE REDUCTASE 2"/>
    <property type="match status" value="1"/>
</dbReference>
<evidence type="ECO:0000256" key="6">
    <source>
        <dbReference type="ARBA" id="ARBA00048488"/>
    </source>
</evidence>
<evidence type="ECO:0000313" key="9">
    <source>
        <dbReference type="Proteomes" id="UP001243420"/>
    </source>
</evidence>
<sequence>MSSAGMAALAPLAARAQRNIETDEFEYEVTRSEAEWREMLSDEEYVILRRGSTELPGTSPELVSETRDGMFACKGCELPVFGANWKVPLDKGWVFFTHAEPNSVLTGIDGAVREYGMAEGSTTLVEIHCRRCGSHLGHYLNVAGQNVHCINGLALNFAAA</sequence>
<evidence type="ECO:0000256" key="4">
    <source>
        <dbReference type="ARBA" id="ARBA00022833"/>
    </source>
</evidence>